<feature type="transmembrane region" description="Helical" evidence="1">
    <location>
        <begin position="66"/>
        <end position="90"/>
    </location>
</feature>
<accession>A0ABD5IT37</accession>
<dbReference type="InterPro" id="IPR007313">
    <property type="entry name" value="FxsA"/>
</dbReference>
<evidence type="ECO:0000313" key="3">
    <source>
        <dbReference type="EMBL" id="MED5051137.1"/>
    </source>
</evidence>
<name>A0ABD5IT37_9BACL</name>
<proteinExistence type="predicted"/>
<evidence type="ECO:0000313" key="2">
    <source>
        <dbReference type="EMBL" id="MDE8562925.1"/>
    </source>
</evidence>
<dbReference type="PANTHER" id="PTHR35335:SF1">
    <property type="entry name" value="UPF0716 PROTEIN FXSA"/>
    <property type="match status" value="1"/>
</dbReference>
<keyword evidence="1" id="KW-0812">Transmembrane</keyword>
<dbReference type="EMBL" id="JARTLI010000004">
    <property type="protein sequence ID" value="MED5051137.1"/>
    <property type="molecule type" value="Genomic_DNA"/>
</dbReference>
<evidence type="ECO:0000256" key="1">
    <source>
        <dbReference type="SAM" id="Phobius"/>
    </source>
</evidence>
<reference evidence="3 5" key="2">
    <citation type="submission" date="2023-03" db="EMBL/GenBank/DDBJ databases">
        <title>Bacillus Genome Sequencing.</title>
        <authorList>
            <person name="Dunlap C."/>
        </authorList>
    </citation>
    <scope>NUCLEOTIDE SEQUENCE [LARGE SCALE GENOMIC DNA]</scope>
    <source>
        <strain evidence="3 5">NRS-38</strain>
    </source>
</reference>
<reference evidence="2 4" key="1">
    <citation type="submission" date="2023-01" db="EMBL/GenBank/DDBJ databases">
        <title>Genome-based reclassification of Anoxybacillus geothermalis as a later heterotypic synonym of Anoxybacillus rupiensis.</title>
        <authorList>
            <person name="Inan Bektas K."/>
            <person name="Canakci S."/>
            <person name="Belduz A.A."/>
            <person name="Guler H.H."/>
        </authorList>
    </citation>
    <scope>NUCLEOTIDE SEQUENCE [LARGE SCALE GENOMIC DNA]</scope>
    <source>
        <strain evidence="2 4">DSM 17127</strain>
    </source>
</reference>
<evidence type="ECO:0000313" key="5">
    <source>
        <dbReference type="Proteomes" id="UP001339962"/>
    </source>
</evidence>
<dbReference type="AlphaFoldDB" id="A0ABD5IT37"/>
<dbReference type="Proteomes" id="UP001213979">
    <property type="component" value="Unassembled WGS sequence"/>
</dbReference>
<sequence>MKILVVLFILIPALEISLFVLFSHLVGVWLTIACIAMTGIGGVWLAKRQGLTLLQEARWELMHGRLPNGALLDGICVLAGGFLLLVPGFLTDVIGSLLLFPATRRMAKPIIARWLKTLIETKTFFYVRR</sequence>
<keyword evidence="1" id="KW-1133">Transmembrane helix</keyword>
<organism evidence="3 5">
    <name type="scientific">Anoxybacteroides rupiense</name>
    <dbReference type="NCBI Taxonomy" id="311460"/>
    <lineage>
        <taxon>Bacteria</taxon>
        <taxon>Bacillati</taxon>
        <taxon>Bacillota</taxon>
        <taxon>Bacilli</taxon>
        <taxon>Bacillales</taxon>
        <taxon>Anoxybacillaceae</taxon>
        <taxon>Anoxybacteroides</taxon>
    </lineage>
</organism>
<dbReference type="PANTHER" id="PTHR35335">
    <property type="entry name" value="UPF0716 PROTEIN FXSA"/>
    <property type="match status" value="1"/>
</dbReference>
<keyword evidence="1" id="KW-0472">Membrane</keyword>
<dbReference type="PROSITE" id="PS51257">
    <property type="entry name" value="PROKAR_LIPOPROTEIN"/>
    <property type="match status" value="1"/>
</dbReference>
<dbReference type="RefSeq" id="WP_044745949.1">
    <property type="nucleotide sequence ID" value="NZ_JAGUQN010000013.1"/>
</dbReference>
<gene>
    <name evidence="3" type="primary">fxsA</name>
    <name evidence="3" type="ORF">P9850_04510</name>
    <name evidence="2" type="ORF">PNH38_03390</name>
</gene>
<keyword evidence="4" id="KW-1185">Reference proteome</keyword>
<protein>
    <submittedName>
        <fullName evidence="3">Membrane protein FxsA</fullName>
    </submittedName>
</protein>
<evidence type="ECO:0000313" key="4">
    <source>
        <dbReference type="Proteomes" id="UP001213979"/>
    </source>
</evidence>
<dbReference type="NCBIfam" id="NF008528">
    <property type="entry name" value="PRK11463.1-2"/>
    <property type="match status" value="1"/>
</dbReference>
<comment type="caution">
    <text evidence="3">The sequence shown here is derived from an EMBL/GenBank/DDBJ whole genome shotgun (WGS) entry which is preliminary data.</text>
</comment>
<feature type="transmembrane region" description="Helical" evidence="1">
    <location>
        <begin position="25"/>
        <end position="46"/>
    </location>
</feature>
<dbReference type="Pfam" id="PF04186">
    <property type="entry name" value="FxsA"/>
    <property type="match status" value="1"/>
</dbReference>
<dbReference type="Proteomes" id="UP001339962">
    <property type="component" value="Unassembled WGS sequence"/>
</dbReference>
<dbReference type="EMBL" id="JAQOTG010000001">
    <property type="protein sequence ID" value="MDE8562925.1"/>
    <property type="molecule type" value="Genomic_DNA"/>
</dbReference>